<gene>
    <name evidence="2" type="ORF">A9179_00195</name>
</gene>
<dbReference type="Proteomes" id="UP000744555">
    <property type="component" value="Unassembled WGS sequence"/>
</dbReference>
<keyword evidence="1" id="KW-0472">Membrane</keyword>
<dbReference type="RefSeq" id="WP_187803853.1">
    <property type="nucleotide sequence ID" value="NZ_LZEU01000001.1"/>
</dbReference>
<dbReference type="EMBL" id="LZEU01000001">
    <property type="protein sequence ID" value="MBC9248683.1"/>
    <property type="molecule type" value="Genomic_DNA"/>
</dbReference>
<organism evidence="2 3">
    <name type="scientific">Aquipseudomonas alcaligenes</name>
    <name type="common">Pseudomonas alcaligenes</name>
    <dbReference type="NCBI Taxonomy" id="43263"/>
    <lineage>
        <taxon>Bacteria</taxon>
        <taxon>Pseudomonadati</taxon>
        <taxon>Pseudomonadota</taxon>
        <taxon>Gammaproteobacteria</taxon>
        <taxon>Pseudomonadales</taxon>
        <taxon>Pseudomonadaceae</taxon>
        <taxon>Aquipseudomonas</taxon>
    </lineage>
</organism>
<evidence type="ECO:0000256" key="1">
    <source>
        <dbReference type="SAM" id="Phobius"/>
    </source>
</evidence>
<keyword evidence="1" id="KW-0812">Transmembrane</keyword>
<proteinExistence type="predicted"/>
<name>A0ABR7RWY7_AQUAC</name>
<comment type="caution">
    <text evidence="2">The sequence shown here is derived from an EMBL/GenBank/DDBJ whole genome shotgun (WGS) entry which is preliminary data.</text>
</comment>
<reference evidence="2 3" key="1">
    <citation type="submission" date="2016-06" db="EMBL/GenBank/DDBJ databases">
        <authorList>
            <person name="Ramos C."/>
            <person name="Pintado A."/>
            <person name="Crespo-Gomez J.I."/>
        </authorList>
    </citation>
    <scope>NUCLEOTIDE SEQUENCE [LARGE SCALE GENOMIC DNA]</scope>
    <source>
        <strain evidence="2 3">AVO110</strain>
    </source>
</reference>
<evidence type="ECO:0000313" key="2">
    <source>
        <dbReference type="EMBL" id="MBC9248683.1"/>
    </source>
</evidence>
<keyword evidence="3" id="KW-1185">Reference proteome</keyword>
<evidence type="ECO:0000313" key="3">
    <source>
        <dbReference type="Proteomes" id="UP000744555"/>
    </source>
</evidence>
<sequence length="426" mass="47419">MRWVKPLVWLSLLSVVVVGLFFWLRDEPEAPQVRLWLDKVQARSTPNRAYLFLSGLDAAPRTSPLALGESRLREYQDWLASHEPGEPRVSTPAAGGLPLPEGASFCLIEAARCFDSLLLQRAQLADLLTEHAALLSRYRYFLRLRGFRSSAVPGPGEPRLPLAYLVRGQQLMGLQALQLALRGDGSAALALLQEEQAGIRQKLVRVDQLELKMTLVSLLSRNLEWLVRLRRAGLLSPAAVELAPLSVEERSLRLPLQREFASTAAAWRELREENVPLLLEEASLLFEYKPQQTINAGFSLYQPMIRLSELTPAQFQERLKQRSVARAVTYTGLRNRIGNALLDMTGTEFIEQVGHIQDLDSKLKLASFSLRLGPGVVDSAQVSSQALSGGAGNPYVAMQLPYLDDQQRLCFHGPLPSQEGGRCVRL</sequence>
<protein>
    <submittedName>
        <fullName evidence="2">Uncharacterized protein</fullName>
    </submittedName>
</protein>
<feature type="transmembrane region" description="Helical" evidence="1">
    <location>
        <begin position="7"/>
        <end position="24"/>
    </location>
</feature>
<keyword evidence="1" id="KW-1133">Transmembrane helix</keyword>
<accession>A0ABR7RWY7</accession>